<name>K2N938_9HYPH</name>
<accession>K2N938</accession>
<proteinExistence type="predicted"/>
<dbReference type="EMBL" id="AMSI01000002">
    <property type="protein sequence ID" value="EKF44008.1"/>
    <property type="molecule type" value="Genomic_DNA"/>
</dbReference>
<evidence type="ECO:0000313" key="2">
    <source>
        <dbReference type="EMBL" id="EKF44008.1"/>
    </source>
</evidence>
<keyword evidence="3" id="KW-1185">Reference proteome</keyword>
<gene>
    <name evidence="2" type="ORF">NA8A_04330</name>
</gene>
<comment type="caution">
    <text evidence="2">The sequence shown here is derived from an EMBL/GenBank/DDBJ whole genome shotgun (WGS) entry which is preliminary data.</text>
</comment>
<feature type="region of interest" description="Disordered" evidence="1">
    <location>
        <begin position="89"/>
        <end position="141"/>
    </location>
</feature>
<organism evidence="2 3">
    <name type="scientific">Nitratireductor indicus C115</name>
    <dbReference type="NCBI Taxonomy" id="1231190"/>
    <lineage>
        <taxon>Bacteria</taxon>
        <taxon>Pseudomonadati</taxon>
        <taxon>Pseudomonadota</taxon>
        <taxon>Alphaproteobacteria</taxon>
        <taxon>Hyphomicrobiales</taxon>
        <taxon>Phyllobacteriaceae</taxon>
        <taxon>Nitratireductor</taxon>
    </lineage>
</organism>
<sequence length="141" mass="14708">MSPVHLQASALNVLPPENAATAVPAGFGSCVPAGAASFVSIRLSPAMAILLRALSAHDGHSSIERLIADMAEERAQECGVRRPFRSVLAAEREAKPRWPADGTPEKSGGLRSQPCGAQTHNRESSVKGPEGVPRGALRSPP</sequence>
<reference evidence="2 3" key="1">
    <citation type="journal article" date="2012" name="J. Bacteriol.">
        <title>Genome Sequence of Nitratireductor indicus Type Strain C115.</title>
        <authorList>
            <person name="Lai Q."/>
            <person name="Li G."/>
            <person name="Yu Z."/>
            <person name="Shao Z."/>
        </authorList>
    </citation>
    <scope>NUCLEOTIDE SEQUENCE [LARGE SCALE GENOMIC DNA]</scope>
    <source>
        <strain evidence="2 3">C115</strain>
    </source>
</reference>
<evidence type="ECO:0000313" key="3">
    <source>
        <dbReference type="Proteomes" id="UP000007374"/>
    </source>
</evidence>
<dbReference type="STRING" id="721133.SAMN05216176_101447"/>
<protein>
    <submittedName>
        <fullName evidence="2">Uncharacterized protein</fullName>
    </submittedName>
</protein>
<evidence type="ECO:0000256" key="1">
    <source>
        <dbReference type="SAM" id="MobiDB-lite"/>
    </source>
</evidence>
<dbReference type="RefSeq" id="WP_009756142.1">
    <property type="nucleotide sequence ID" value="NZ_AMSI01000002.1"/>
</dbReference>
<dbReference type="OrthoDB" id="9952751at2"/>
<dbReference type="AlphaFoldDB" id="K2N938"/>
<dbReference type="Proteomes" id="UP000007374">
    <property type="component" value="Unassembled WGS sequence"/>
</dbReference>